<organism evidence="4 5">
    <name type="scientific">Mortierella isabellina</name>
    <name type="common">Filamentous fungus</name>
    <name type="synonym">Umbelopsis isabellina</name>
    <dbReference type="NCBI Taxonomy" id="91625"/>
    <lineage>
        <taxon>Eukaryota</taxon>
        <taxon>Fungi</taxon>
        <taxon>Fungi incertae sedis</taxon>
        <taxon>Mucoromycota</taxon>
        <taxon>Mucoromycotina</taxon>
        <taxon>Umbelopsidomycetes</taxon>
        <taxon>Umbelopsidales</taxon>
        <taxon>Umbelopsidaceae</taxon>
        <taxon>Umbelopsis</taxon>
    </lineage>
</organism>
<reference evidence="4" key="1">
    <citation type="submission" date="2020-12" db="EMBL/GenBank/DDBJ databases">
        <title>Metabolic potential, ecology and presence of endohyphal bacteria is reflected in genomic diversity of Mucoromycotina.</title>
        <authorList>
            <person name="Muszewska A."/>
            <person name="Okrasinska A."/>
            <person name="Steczkiewicz K."/>
            <person name="Drgas O."/>
            <person name="Orlowska M."/>
            <person name="Perlinska-Lenart U."/>
            <person name="Aleksandrzak-Piekarczyk T."/>
            <person name="Szatraj K."/>
            <person name="Zielenkiewicz U."/>
            <person name="Pilsyk S."/>
            <person name="Malc E."/>
            <person name="Mieczkowski P."/>
            <person name="Kruszewska J.S."/>
            <person name="Biernat P."/>
            <person name="Pawlowska J."/>
        </authorList>
    </citation>
    <scope>NUCLEOTIDE SEQUENCE</scope>
    <source>
        <strain evidence="4">WA0000067209</strain>
    </source>
</reference>
<keyword evidence="1" id="KW-0863">Zinc-finger</keyword>
<proteinExistence type="predicted"/>
<evidence type="ECO:0000313" key="5">
    <source>
        <dbReference type="Proteomes" id="UP000654370"/>
    </source>
</evidence>
<evidence type="ECO:0000259" key="3">
    <source>
        <dbReference type="PROSITE" id="PS50966"/>
    </source>
</evidence>
<name>A0A8H7PQ76_MORIS</name>
<keyword evidence="1" id="KW-0862">Zinc</keyword>
<gene>
    <name evidence="4" type="ORF">INT43_003042</name>
</gene>
<dbReference type="InterPro" id="IPR007527">
    <property type="entry name" value="Znf_SWIM"/>
</dbReference>
<protein>
    <recommendedName>
        <fullName evidence="3">SWIM-type domain-containing protein</fullName>
    </recommendedName>
</protein>
<dbReference type="OrthoDB" id="2287999at2759"/>
<dbReference type="EMBL" id="JAEPQZ010000008">
    <property type="protein sequence ID" value="KAG2177795.1"/>
    <property type="molecule type" value="Genomic_DNA"/>
</dbReference>
<comment type="caution">
    <text evidence="4">The sequence shown here is derived from an EMBL/GenBank/DDBJ whole genome shotgun (WGS) entry which is preliminary data.</text>
</comment>
<feature type="region of interest" description="Disordered" evidence="2">
    <location>
        <begin position="276"/>
        <end position="333"/>
    </location>
</feature>
<accession>A0A8H7PQ76</accession>
<keyword evidence="5" id="KW-1185">Reference proteome</keyword>
<feature type="compositionally biased region" description="Basic and acidic residues" evidence="2">
    <location>
        <begin position="293"/>
        <end position="333"/>
    </location>
</feature>
<feature type="domain" description="SWIM-type" evidence="3">
    <location>
        <begin position="186"/>
        <end position="218"/>
    </location>
</feature>
<dbReference type="GO" id="GO:0008270">
    <property type="term" value="F:zinc ion binding"/>
    <property type="evidence" value="ECO:0007669"/>
    <property type="project" value="UniProtKB-KW"/>
</dbReference>
<sequence length="387" mass="44803">MSSNMVSDPLLIGCITWDFVVPEVDSIRVERSFSNVKLTKMERVSLDLVNQMTLQDCRNLVIAHNEKEVIVNGFSDDKTAPFVISLLRNCMQGCTCMTNSAPNSRGRKKTCRHMFLVNRALNKSFEWEQHVKRRKLPIEQVVLGTEPRSRYKEANDVTWERALMLIAGNHRDKIQVHSFTNYSKLYDIALDEEVMISCTCADEMSICKHMYLGQRVLNKLVMYERSFQNERHLTLKDILRMKEDKEIDKKKEAFQIWQQEAEDLVKLVRQRWGNPDWYEKENGTNEGSSESSKPSEDKDKEDTEKDEPAAKRQKIGDVTKESGEKDDKESTESIKRAALESFRQQAEMLGNLARAQKIDDIVQTWGLQQINSIIGDLRRMKQMLGAL</sequence>
<dbReference type="AlphaFoldDB" id="A0A8H7PQ76"/>
<dbReference type="Proteomes" id="UP000654370">
    <property type="component" value="Unassembled WGS sequence"/>
</dbReference>
<dbReference type="PROSITE" id="PS50966">
    <property type="entry name" value="ZF_SWIM"/>
    <property type="match status" value="2"/>
</dbReference>
<keyword evidence="1" id="KW-0479">Metal-binding</keyword>
<feature type="domain" description="SWIM-type" evidence="3">
    <location>
        <begin position="82"/>
        <end position="122"/>
    </location>
</feature>
<evidence type="ECO:0000313" key="4">
    <source>
        <dbReference type="EMBL" id="KAG2177795.1"/>
    </source>
</evidence>
<evidence type="ECO:0000256" key="1">
    <source>
        <dbReference type="PROSITE-ProRule" id="PRU00325"/>
    </source>
</evidence>
<evidence type="ECO:0000256" key="2">
    <source>
        <dbReference type="SAM" id="MobiDB-lite"/>
    </source>
</evidence>